<reference evidence="5 6" key="1">
    <citation type="submission" date="2024-02" db="EMBL/GenBank/DDBJ databases">
        <authorList>
            <person name="Chen Y."/>
            <person name="Shah S."/>
            <person name="Dougan E. K."/>
            <person name="Thang M."/>
            <person name="Chan C."/>
        </authorList>
    </citation>
    <scope>NUCLEOTIDE SEQUENCE [LARGE SCALE GENOMIC DNA]</scope>
</reference>
<accession>A0ABP0NHH4</accession>
<dbReference type="InterPro" id="IPR011990">
    <property type="entry name" value="TPR-like_helical_dom_sf"/>
</dbReference>
<organism evidence="5 6">
    <name type="scientific">Durusdinium trenchii</name>
    <dbReference type="NCBI Taxonomy" id="1381693"/>
    <lineage>
        <taxon>Eukaryota</taxon>
        <taxon>Sar</taxon>
        <taxon>Alveolata</taxon>
        <taxon>Dinophyceae</taxon>
        <taxon>Suessiales</taxon>
        <taxon>Symbiodiniaceae</taxon>
        <taxon>Durusdinium</taxon>
    </lineage>
</organism>
<sequence length="489" mass="54005">MSHIFGCKQTPPTPPTTSDEESSGSTSDAETKKKKGNRAMGKKKYPKAIKYYSKAIKIDPENATYHLNRAIANSALELWKDAELDAAKAVELADQQAPAKRLGSHYQLVRARLRRGRCLEAREALKLGLQRFSEDKALQQLGKEVDRAVALLEAKRRKEAVAEQSAPPRGRGGVEALKYPASNLQEEEEEERSAAKSAGPCGAKALTDQARQLSERQPEAALPLLEEALQAARQARQRREEINAQSLMGKVQLKLRRWAEAVASWEAVVQLEGEQFSMEVLEERLALSNAQNNLGIALKNAQRLGEASSAFQEAYRLATNGDDKASQILQNAAQCLLAQGRAVEAKGLCERSQEICLRLFGEKHGTLALGHLALARCCRAAGTEPTRACEANSTVGGAACFGLNLFSWTQLTWKWEKCILFWTLSLSLSLSRSLSLSLALALPTWKWKGHLLFVEEGFWSFQGPTIATSMIVLERERESRSFWLSIDGT</sequence>
<dbReference type="SUPFAM" id="SSF48452">
    <property type="entry name" value="TPR-like"/>
    <property type="match status" value="2"/>
</dbReference>
<feature type="region of interest" description="Disordered" evidence="4">
    <location>
        <begin position="1"/>
        <end position="43"/>
    </location>
</feature>
<keyword evidence="6" id="KW-1185">Reference proteome</keyword>
<dbReference type="SMART" id="SM00028">
    <property type="entry name" value="TPR"/>
    <property type="match status" value="5"/>
</dbReference>
<protein>
    <submittedName>
        <fullName evidence="5">DnaJ homolog subfamily C member 7</fullName>
    </submittedName>
</protein>
<keyword evidence="1" id="KW-0677">Repeat</keyword>
<name>A0ABP0NHH4_9DINO</name>
<gene>
    <name evidence="5" type="ORF">SCF082_LOCUS32779</name>
</gene>
<dbReference type="Pfam" id="PF13414">
    <property type="entry name" value="TPR_11"/>
    <property type="match status" value="1"/>
</dbReference>
<feature type="region of interest" description="Disordered" evidence="4">
    <location>
        <begin position="182"/>
        <end position="202"/>
    </location>
</feature>
<comment type="caution">
    <text evidence="5">The sequence shown here is derived from an EMBL/GenBank/DDBJ whole genome shotgun (WGS) entry which is preliminary data.</text>
</comment>
<evidence type="ECO:0000313" key="5">
    <source>
        <dbReference type="EMBL" id="CAK9063225.1"/>
    </source>
</evidence>
<evidence type="ECO:0000256" key="4">
    <source>
        <dbReference type="SAM" id="MobiDB-lite"/>
    </source>
</evidence>
<dbReference type="Proteomes" id="UP001642464">
    <property type="component" value="Unassembled WGS sequence"/>
</dbReference>
<dbReference type="InterPro" id="IPR019734">
    <property type="entry name" value="TPR_rpt"/>
</dbReference>
<feature type="compositionally biased region" description="Basic residues" evidence="4">
    <location>
        <begin position="32"/>
        <end position="43"/>
    </location>
</feature>
<dbReference type="PROSITE" id="PS50005">
    <property type="entry name" value="TPR"/>
    <property type="match status" value="1"/>
</dbReference>
<dbReference type="PANTHER" id="PTHR22904:SF523">
    <property type="entry name" value="STRESS-INDUCED-PHOSPHOPROTEIN 1"/>
    <property type="match status" value="1"/>
</dbReference>
<dbReference type="PANTHER" id="PTHR22904">
    <property type="entry name" value="TPR REPEAT CONTAINING PROTEIN"/>
    <property type="match status" value="1"/>
</dbReference>
<evidence type="ECO:0000256" key="1">
    <source>
        <dbReference type="ARBA" id="ARBA00022737"/>
    </source>
</evidence>
<evidence type="ECO:0000256" key="2">
    <source>
        <dbReference type="ARBA" id="ARBA00022803"/>
    </source>
</evidence>
<keyword evidence="2 3" id="KW-0802">TPR repeat</keyword>
<proteinExistence type="predicted"/>
<dbReference type="Gene3D" id="1.25.40.10">
    <property type="entry name" value="Tetratricopeptide repeat domain"/>
    <property type="match status" value="2"/>
</dbReference>
<dbReference type="EMBL" id="CAXAMM010028668">
    <property type="protein sequence ID" value="CAK9063225.1"/>
    <property type="molecule type" value="Genomic_DNA"/>
</dbReference>
<evidence type="ECO:0000256" key="3">
    <source>
        <dbReference type="PROSITE-ProRule" id="PRU00339"/>
    </source>
</evidence>
<evidence type="ECO:0000313" key="6">
    <source>
        <dbReference type="Proteomes" id="UP001642464"/>
    </source>
</evidence>
<feature type="repeat" description="TPR" evidence="3">
    <location>
        <begin position="29"/>
        <end position="62"/>
    </location>
</feature>